<dbReference type="Pfam" id="PF13707">
    <property type="entry name" value="RloB"/>
    <property type="match status" value="1"/>
</dbReference>
<dbReference type="EMBL" id="JARKHV010000002">
    <property type="protein sequence ID" value="MDF4185945.1"/>
    <property type="molecule type" value="Genomic_DNA"/>
</dbReference>
<proteinExistence type="predicted"/>
<evidence type="ECO:0000313" key="1">
    <source>
        <dbReference type="EMBL" id="MDF4185945.1"/>
    </source>
</evidence>
<dbReference type="InterPro" id="IPR025591">
    <property type="entry name" value="RloB"/>
</dbReference>
<protein>
    <submittedName>
        <fullName evidence="1">RloB family protein</fullName>
    </submittedName>
</protein>
<reference evidence="1" key="1">
    <citation type="submission" date="2023-02" db="EMBL/GenBank/DDBJ databases">
        <title>Draft Whole-Genome Sequences of competitive exclusion Lactobacillus salivarius strains for Poultry.</title>
        <authorList>
            <person name="Ma L.M."/>
            <person name="Lopez-Guerra N."/>
            <person name="Zhang G."/>
        </authorList>
    </citation>
    <scope>NUCLEOTIDE SEQUENCE</scope>
    <source>
        <strain evidence="1">Salm-9</strain>
    </source>
</reference>
<accession>A0AAW6PZ48</accession>
<gene>
    <name evidence="1" type="ORF">PV940_02715</name>
</gene>
<name>A0AAW6PZ48_9LACO</name>
<dbReference type="RefSeq" id="WP_276469744.1">
    <property type="nucleotide sequence ID" value="NZ_JARKHV010000002.1"/>
</dbReference>
<organism evidence="1 2">
    <name type="scientific">Ligilactobacillus salivarius</name>
    <dbReference type="NCBI Taxonomy" id="1624"/>
    <lineage>
        <taxon>Bacteria</taxon>
        <taxon>Bacillati</taxon>
        <taxon>Bacillota</taxon>
        <taxon>Bacilli</taxon>
        <taxon>Lactobacillales</taxon>
        <taxon>Lactobacillaceae</taxon>
        <taxon>Ligilactobacillus</taxon>
    </lineage>
</organism>
<sequence length="192" mass="22731">MARREQQKKANPKQIHVYCEGESEKIYLETLRNLVGIKQRLKLVVRSERKQGIDLYNHVRSRYSQHNFKVSPVEIVIIVDKDDTTTEELTKLKNKCLKSGYLLIYSNACFELWLLLHFEKVTFFTTRENLNSSLSSELGKSYKKTDKRFFEQVVKKYEVALKNSEKMEDGIPEFDKNPYTNMKELLTNYFNV</sequence>
<evidence type="ECO:0000313" key="2">
    <source>
        <dbReference type="Proteomes" id="UP001213566"/>
    </source>
</evidence>
<comment type="caution">
    <text evidence="1">The sequence shown here is derived from an EMBL/GenBank/DDBJ whole genome shotgun (WGS) entry which is preliminary data.</text>
</comment>
<dbReference type="AlphaFoldDB" id="A0AAW6PZ48"/>
<dbReference type="Proteomes" id="UP001213566">
    <property type="component" value="Unassembled WGS sequence"/>
</dbReference>